<protein>
    <submittedName>
        <fullName evidence="1">Uncharacterized protein</fullName>
    </submittedName>
</protein>
<gene>
    <name evidence="1" type="ORF">SAMN05216198_1386</name>
</gene>
<accession>A0A1H1Q598</accession>
<organism evidence="1 2">
    <name type="scientific">Halopseudomonas litoralis</name>
    <dbReference type="NCBI Taxonomy" id="797277"/>
    <lineage>
        <taxon>Bacteria</taxon>
        <taxon>Pseudomonadati</taxon>
        <taxon>Pseudomonadota</taxon>
        <taxon>Gammaproteobacteria</taxon>
        <taxon>Pseudomonadales</taxon>
        <taxon>Pseudomonadaceae</taxon>
        <taxon>Halopseudomonas</taxon>
    </lineage>
</organism>
<reference evidence="2" key="1">
    <citation type="submission" date="2016-10" db="EMBL/GenBank/DDBJ databases">
        <authorList>
            <person name="Varghese N."/>
            <person name="Submissions S."/>
        </authorList>
    </citation>
    <scope>NUCLEOTIDE SEQUENCE [LARGE SCALE GENOMIC DNA]</scope>
    <source>
        <strain evidence="2">2SM5</strain>
    </source>
</reference>
<keyword evidence="2" id="KW-1185">Reference proteome</keyword>
<proteinExistence type="predicted"/>
<dbReference type="OrthoDB" id="796745at2"/>
<name>A0A1H1Q598_9GAMM</name>
<evidence type="ECO:0000313" key="1">
    <source>
        <dbReference type="EMBL" id="SDS18586.1"/>
    </source>
</evidence>
<evidence type="ECO:0000313" key="2">
    <source>
        <dbReference type="Proteomes" id="UP000243426"/>
    </source>
</evidence>
<dbReference type="EMBL" id="LT629748">
    <property type="protein sequence ID" value="SDS18586.1"/>
    <property type="molecule type" value="Genomic_DNA"/>
</dbReference>
<sequence>MPLLSKSDLKYRYSWTAIAPDDPKATGAPDSALLNRNEGYEVLAFINRFAEACEFKYKASGTKAERLIKEHLPGDVRSHKNVRKWLADNWKKYDKSKK</sequence>
<dbReference type="RefSeq" id="WP_090272637.1">
    <property type="nucleotide sequence ID" value="NZ_LT629748.1"/>
</dbReference>
<dbReference type="AlphaFoldDB" id="A0A1H1Q598"/>
<dbReference type="Proteomes" id="UP000243426">
    <property type="component" value="Chromosome I"/>
</dbReference>